<proteinExistence type="predicted"/>
<dbReference type="STRING" id="688.A6E04_18040"/>
<dbReference type="EMBL" id="MAJU01000027">
    <property type="protein sequence ID" value="OCH17762.1"/>
    <property type="molecule type" value="Genomic_DNA"/>
</dbReference>
<evidence type="ECO:0000313" key="1">
    <source>
        <dbReference type="EMBL" id="OCH17762.1"/>
    </source>
</evidence>
<organism evidence="1 2">
    <name type="scientific">Aliivibrio logei</name>
    <name type="common">Vibrio logei</name>
    <dbReference type="NCBI Taxonomy" id="688"/>
    <lineage>
        <taxon>Bacteria</taxon>
        <taxon>Pseudomonadati</taxon>
        <taxon>Pseudomonadota</taxon>
        <taxon>Gammaproteobacteria</taxon>
        <taxon>Vibrionales</taxon>
        <taxon>Vibrionaceae</taxon>
        <taxon>Aliivibrio</taxon>
    </lineage>
</organism>
<evidence type="ECO:0000313" key="2">
    <source>
        <dbReference type="Proteomes" id="UP000093523"/>
    </source>
</evidence>
<comment type="caution">
    <text evidence="1">The sequence shown here is derived from an EMBL/GenBank/DDBJ whole genome shotgun (WGS) entry which is preliminary data.</text>
</comment>
<dbReference type="OrthoDB" id="9811476at2"/>
<sequence length="94" mass="10633">MDKGLEIKFILYFLNSLKIRATYKAVGDLVGLAPVGVSNYLGKKRPFASWIVSSDSKKSFMPTGYNENEIHPDLKKSKVLMTVEELTKEIDKHN</sequence>
<accession>A0A1B9NUP1</accession>
<reference evidence="1 2" key="1">
    <citation type="submission" date="2016-06" db="EMBL/GenBank/DDBJ databases">
        <authorList>
            <person name="Kjaerup R.B."/>
            <person name="Dalgaard T.S."/>
            <person name="Juul-Madsen H.R."/>
        </authorList>
    </citation>
    <scope>NUCLEOTIDE SEQUENCE [LARGE SCALE GENOMIC DNA]</scope>
    <source>
        <strain evidence="1 2">1S159</strain>
    </source>
</reference>
<gene>
    <name evidence="1" type="ORF">A6E04_18040</name>
</gene>
<dbReference type="RefSeq" id="WP_065612026.1">
    <property type="nucleotide sequence ID" value="NZ_CAWMPN010000027.1"/>
</dbReference>
<dbReference type="AlphaFoldDB" id="A0A1B9NUP1"/>
<dbReference type="Proteomes" id="UP000093523">
    <property type="component" value="Unassembled WGS sequence"/>
</dbReference>
<name>A0A1B9NUP1_ALILO</name>
<protein>
    <submittedName>
        <fullName evidence="1">Uncharacterized protein</fullName>
    </submittedName>
</protein>